<evidence type="ECO:0000313" key="5">
    <source>
        <dbReference type="Proteomes" id="UP001501676"/>
    </source>
</evidence>
<dbReference type="PANTHER" id="PTHR45947">
    <property type="entry name" value="SULFOQUINOVOSYL TRANSFERASE SQD2"/>
    <property type="match status" value="1"/>
</dbReference>
<evidence type="ECO:0000256" key="2">
    <source>
        <dbReference type="ARBA" id="ARBA00022679"/>
    </source>
</evidence>
<dbReference type="Proteomes" id="UP001501676">
    <property type="component" value="Unassembled WGS sequence"/>
</dbReference>
<dbReference type="InterPro" id="IPR028098">
    <property type="entry name" value="Glyco_trans_4-like_N"/>
</dbReference>
<dbReference type="Pfam" id="PF13579">
    <property type="entry name" value="Glyco_trans_4_4"/>
    <property type="match status" value="1"/>
</dbReference>
<keyword evidence="2" id="KW-0808">Transferase</keyword>
<feature type="domain" description="Glycosyltransferase subfamily 4-like N-terminal" evidence="3">
    <location>
        <begin position="36"/>
        <end position="213"/>
    </location>
</feature>
<organism evidence="4 5">
    <name type="scientific">Cryptosporangium minutisporangium</name>
    <dbReference type="NCBI Taxonomy" id="113569"/>
    <lineage>
        <taxon>Bacteria</taxon>
        <taxon>Bacillati</taxon>
        <taxon>Actinomycetota</taxon>
        <taxon>Actinomycetes</taxon>
        <taxon>Cryptosporangiales</taxon>
        <taxon>Cryptosporangiaceae</taxon>
        <taxon>Cryptosporangium</taxon>
    </lineage>
</organism>
<keyword evidence="1" id="KW-0328">Glycosyltransferase</keyword>
<dbReference type="SUPFAM" id="SSF53756">
    <property type="entry name" value="UDP-Glycosyltransferase/glycogen phosphorylase"/>
    <property type="match status" value="1"/>
</dbReference>
<keyword evidence="5" id="KW-1185">Reference proteome</keyword>
<sequence>MTASNTVGETSNETSADQTPLTIVLVEFLPSGGMFQFNFMLGEALASLGHQVTLLTGPEPELSTNVPGFTVRSFFPTWHPGADTGEANWFRKVRRVWRAARLTYSWTKLVRHVRSTRPDVVQLGEMRFALDSYFAVRLAKKRRPGTVIAEVAHNPTPYDVSGDHDSVEKSDPVTMRALRAAYRAFDLVLTLGPGPRDDLVKAYPEVQRTAVIGHGEYSTFAPAAAQTPGASTTPPRVVFFGTWTRYKNIPMLLSAFAKVRAEMPTAELVVAGPVMADLDLDAVTKQAAEIPGVQLKPGYVAMEDVPGLFAGARVVALPYEIVNISGVVHMAYTFARPVVATDVGSMRDVVLAGETGLLAQPTPDGFAEALLALLSSPADAERMGIAGYRFMKKELSWESAAERAVAGFRSALAK</sequence>
<dbReference type="Gene3D" id="3.40.50.2000">
    <property type="entry name" value="Glycogen Phosphorylase B"/>
    <property type="match status" value="2"/>
</dbReference>
<proteinExistence type="predicted"/>
<accession>A0ABP6T8D0</accession>
<dbReference type="CDD" id="cd03801">
    <property type="entry name" value="GT4_PimA-like"/>
    <property type="match status" value="1"/>
</dbReference>
<gene>
    <name evidence="4" type="ORF">GCM10020369_62850</name>
</gene>
<dbReference type="Pfam" id="PF13692">
    <property type="entry name" value="Glyco_trans_1_4"/>
    <property type="match status" value="1"/>
</dbReference>
<evidence type="ECO:0000259" key="3">
    <source>
        <dbReference type="Pfam" id="PF13579"/>
    </source>
</evidence>
<dbReference type="RefSeq" id="WP_345731863.1">
    <property type="nucleotide sequence ID" value="NZ_BAAAYN010000044.1"/>
</dbReference>
<dbReference type="InterPro" id="IPR050194">
    <property type="entry name" value="Glycosyltransferase_grp1"/>
</dbReference>
<dbReference type="PANTHER" id="PTHR45947:SF3">
    <property type="entry name" value="SULFOQUINOVOSYL TRANSFERASE SQD2"/>
    <property type="match status" value="1"/>
</dbReference>
<dbReference type="EMBL" id="BAAAYN010000044">
    <property type="protein sequence ID" value="GAA3394233.1"/>
    <property type="molecule type" value="Genomic_DNA"/>
</dbReference>
<evidence type="ECO:0000256" key="1">
    <source>
        <dbReference type="ARBA" id="ARBA00022676"/>
    </source>
</evidence>
<evidence type="ECO:0000313" key="4">
    <source>
        <dbReference type="EMBL" id="GAA3394233.1"/>
    </source>
</evidence>
<name>A0ABP6T8D0_9ACTN</name>
<protein>
    <recommendedName>
        <fullName evidence="3">Glycosyltransferase subfamily 4-like N-terminal domain-containing protein</fullName>
    </recommendedName>
</protein>
<comment type="caution">
    <text evidence="4">The sequence shown here is derived from an EMBL/GenBank/DDBJ whole genome shotgun (WGS) entry which is preliminary data.</text>
</comment>
<reference evidence="5" key="1">
    <citation type="journal article" date="2019" name="Int. J. Syst. Evol. Microbiol.">
        <title>The Global Catalogue of Microorganisms (GCM) 10K type strain sequencing project: providing services to taxonomists for standard genome sequencing and annotation.</title>
        <authorList>
            <consortium name="The Broad Institute Genomics Platform"/>
            <consortium name="The Broad Institute Genome Sequencing Center for Infectious Disease"/>
            <person name="Wu L."/>
            <person name="Ma J."/>
        </authorList>
    </citation>
    <scope>NUCLEOTIDE SEQUENCE [LARGE SCALE GENOMIC DNA]</scope>
    <source>
        <strain evidence="5">JCM 9458</strain>
    </source>
</reference>